<evidence type="ECO:0000256" key="1">
    <source>
        <dbReference type="SAM" id="MobiDB-lite"/>
    </source>
</evidence>
<accession>A0A7R9CAK6</accession>
<protein>
    <submittedName>
        <fullName evidence="2">Uncharacterized protein</fullName>
    </submittedName>
</protein>
<dbReference type="EMBL" id="OC316553">
    <property type="protein sequence ID" value="CAD7392479.1"/>
    <property type="molecule type" value="Genomic_DNA"/>
</dbReference>
<feature type="region of interest" description="Disordered" evidence="1">
    <location>
        <begin position="55"/>
        <end position="78"/>
    </location>
</feature>
<reference evidence="2" key="1">
    <citation type="submission" date="2020-11" db="EMBL/GenBank/DDBJ databases">
        <authorList>
            <person name="Tran Van P."/>
        </authorList>
    </citation>
    <scope>NUCLEOTIDE SEQUENCE</scope>
</reference>
<evidence type="ECO:0000313" key="2">
    <source>
        <dbReference type="EMBL" id="CAD7392479.1"/>
    </source>
</evidence>
<gene>
    <name evidence="2" type="ORF">TCEB3V08_LOCUS503</name>
</gene>
<feature type="compositionally biased region" description="Basic and acidic residues" evidence="1">
    <location>
        <begin position="69"/>
        <end position="78"/>
    </location>
</feature>
<proteinExistence type="predicted"/>
<organism evidence="2">
    <name type="scientific">Timema cristinae</name>
    <name type="common">Walking stick</name>
    <dbReference type="NCBI Taxonomy" id="61476"/>
    <lineage>
        <taxon>Eukaryota</taxon>
        <taxon>Metazoa</taxon>
        <taxon>Ecdysozoa</taxon>
        <taxon>Arthropoda</taxon>
        <taxon>Hexapoda</taxon>
        <taxon>Insecta</taxon>
        <taxon>Pterygota</taxon>
        <taxon>Neoptera</taxon>
        <taxon>Polyneoptera</taxon>
        <taxon>Phasmatodea</taxon>
        <taxon>Timematodea</taxon>
        <taxon>Timematoidea</taxon>
        <taxon>Timematidae</taxon>
        <taxon>Timema</taxon>
    </lineage>
</organism>
<name>A0A7R9CAK6_TIMCR</name>
<sequence length="330" mass="36400">MEHLFRYHLTTKTTTIGNSAMISGKHIYTLPYLLASVGEQGVDHSSGVATEERLEQSLQGGMAQTGKGGRNELENRDLGVSKGTSDWAHFGRNIQDHEEESQNHAIACEVHYRWQLGMTVDSENIEEIKRSTDYWRQIMVDNGVDQKVMVPGLGLSILFSTWSDLSPLDVLVDTNLNEWAVSDCSACSGARFPPVTSSPLPHMGLNDLVALDWRGVHDVTRLLTRPVTSGPLILSVIFLGDAISQFPLSPVMAERSSHIGGMGSALRLSAKSQFTWDQGIMLEGLGMGRELNQDKYVVQRCYHIGGERRKLFKGATLESGNLRQQAKCAT</sequence>
<dbReference type="AlphaFoldDB" id="A0A7R9CAK6"/>